<dbReference type="InterPro" id="IPR009057">
    <property type="entry name" value="Homeodomain-like_sf"/>
</dbReference>
<evidence type="ECO:0000259" key="5">
    <source>
        <dbReference type="PROSITE" id="PS50977"/>
    </source>
</evidence>
<dbReference type="STRING" id="990268.JCM19235_5877"/>
<reference evidence="6 7" key="1">
    <citation type="submission" date="2014-09" db="EMBL/GenBank/DDBJ databases">
        <title>Vibrio maritimus JCM 19235. (C45) whole genome shotgun sequence.</title>
        <authorList>
            <person name="Sawabe T."/>
            <person name="Meirelles P."/>
            <person name="Nakanishi M."/>
            <person name="Sayaka M."/>
            <person name="Hattori M."/>
            <person name="Ohkuma M."/>
        </authorList>
    </citation>
    <scope>NUCLEOTIDE SEQUENCE [LARGE SCALE GENOMIC DNA]</scope>
    <source>
        <strain evidence="7">JCM19235</strain>
    </source>
</reference>
<dbReference type="Pfam" id="PF16925">
    <property type="entry name" value="TetR_C_13"/>
    <property type="match status" value="1"/>
</dbReference>
<dbReference type="SUPFAM" id="SSF46689">
    <property type="entry name" value="Homeodomain-like"/>
    <property type="match status" value="1"/>
</dbReference>
<dbReference type="InterPro" id="IPR011075">
    <property type="entry name" value="TetR_C"/>
</dbReference>
<dbReference type="Gene3D" id="1.10.10.60">
    <property type="entry name" value="Homeodomain-like"/>
    <property type="match status" value="1"/>
</dbReference>
<dbReference type="Proteomes" id="UP000029228">
    <property type="component" value="Unassembled WGS sequence"/>
</dbReference>
<name>A0A090RRY9_9VIBR</name>
<proteinExistence type="predicted"/>
<dbReference type="Pfam" id="PF00440">
    <property type="entry name" value="TetR_N"/>
    <property type="match status" value="1"/>
</dbReference>
<evidence type="ECO:0000313" key="7">
    <source>
        <dbReference type="Proteomes" id="UP000029228"/>
    </source>
</evidence>
<feature type="DNA-binding region" description="H-T-H motif" evidence="4">
    <location>
        <begin position="29"/>
        <end position="48"/>
    </location>
</feature>
<dbReference type="InterPro" id="IPR036271">
    <property type="entry name" value="Tet_transcr_reg_TetR-rel_C_sf"/>
</dbReference>
<dbReference type="SUPFAM" id="SSF48498">
    <property type="entry name" value="Tetracyclin repressor-like, C-terminal domain"/>
    <property type="match status" value="1"/>
</dbReference>
<comment type="caution">
    <text evidence="6">The sequence shown here is derived from an EMBL/GenBank/DDBJ whole genome shotgun (WGS) entry which is preliminary data.</text>
</comment>
<gene>
    <name evidence="6" type="ORF">JCM19235_5877</name>
</gene>
<organism evidence="6 7">
    <name type="scientific">Vibrio maritimus</name>
    <dbReference type="NCBI Taxonomy" id="990268"/>
    <lineage>
        <taxon>Bacteria</taxon>
        <taxon>Pseudomonadati</taxon>
        <taxon>Pseudomonadota</taxon>
        <taxon>Gammaproteobacteria</taxon>
        <taxon>Vibrionales</taxon>
        <taxon>Vibrionaceae</taxon>
        <taxon>Vibrio</taxon>
    </lineage>
</organism>
<dbReference type="AlphaFoldDB" id="A0A090RRY9"/>
<dbReference type="InterPro" id="IPR001647">
    <property type="entry name" value="HTH_TetR"/>
</dbReference>
<evidence type="ECO:0000256" key="2">
    <source>
        <dbReference type="ARBA" id="ARBA00023125"/>
    </source>
</evidence>
<dbReference type="GO" id="GO:0003677">
    <property type="term" value="F:DNA binding"/>
    <property type="evidence" value="ECO:0007669"/>
    <property type="project" value="UniProtKB-UniRule"/>
</dbReference>
<dbReference type="OrthoDB" id="270177at2"/>
<dbReference type="EMBL" id="BBMR01000001">
    <property type="protein sequence ID" value="GAL17328.1"/>
    <property type="molecule type" value="Genomic_DNA"/>
</dbReference>
<accession>A0A090RRY9</accession>
<keyword evidence="1" id="KW-0805">Transcription regulation</keyword>
<evidence type="ECO:0000256" key="4">
    <source>
        <dbReference type="PROSITE-ProRule" id="PRU00335"/>
    </source>
</evidence>
<keyword evidence="7" id="KW-1185">Reference proteome</keyword>
<evidence type="ECO:0000256" key="3">
    <source>
        <dbReference type="ARBA" id="ARBA00023163"/>
    </source>
</evidence>
<evidence type="ECO:0000313" key="6">
    <source>
        <dbReference type="EMBL" id="GAL17328.1"/>
    </source>
</evidence>
<feature type="domain" description="HTH tetR-type" evidence="5">
    <location>
        <begin position="6"/>
        <end position="66"/>
    </location>
</feature>
<dbReference type="PROSITE" id="PS50977">
    <property type="entry name" value="HTH_TETR_2"/>
    <property type="match status" value="1"/>
</dbReference>
<dbReference type="Gene3D" id="1.10.357.10">
    <property type="entry name" value="Tetracycline Repressor, domain 2"/>
    <property type="match status" value="1"/>
</dbReference>
<dbReference type="PANTHER" id="PTHR47506:SF10">
    <property type="entry name" value="TRANSCRIPTIONAL REGULATORY PROTEIN"/>
    <property type="match status" value="1"/>
</dbReference>
<sequence>MARKANFCKQEKLEQAMALFWSKGFANTSINDLTETLAINRFSLYNTFGDKETLYYQALDNYLSSISFPKLEPLRARDAGIDTLETFLVGFAEKQKENTCGCFIQNAVVEHAGENQEVLKRSDALFNTLQTAIVEAIKSAQHQSQISLKLDAESLGQFVICQMQGMRVLGKAKRYQEIDTATQVLLQYLKSA</sequence>
<keyword evidence="2 4" id="KW-0238">DNA-binding</keyword>
<keyword evidence="3" id="KW-0804">Transcription</keyword>
<protein>
    <submittedName>
        <fullName evidence="6">Transcriptional regulator TetR family</fullName>
    </submittedName>
</protein>
<dbReference type="PANTHER" id="PTHR47506">
    <property type="entry name" value="TRANSCRIPTIONAL REGULATORY PROTEIN"/>
    <property type="match status" value="1"/>
</dbReference>
<evidence type="ECO:0000256" key="1">
    <source>
        <dbReference type="ARBA" id="ARBA00023015"/>
    </source>
</evidence>